<dbReference type="RefSeq" id="WP_097849545.1">
    <property type="nucleotide sequence ID" value="NZ_NUBH01000004.1"/>
</dbReference>
<dbReference type="Proteomes" id="UP000219775">
    <property type="component" value="Unassembled WGS sequence"/>
</dbReference>
<name>A0A2B6I5X8_9BACI</name>
<organism evidence="1 2">
    <name type="scientific">Bacillus pseudomycoides</name>
    <dbReference type="NCBI Taxonomy" id="64104"/>
    <lineage>
        <taxon>Bacteria</taxon>
        <taxon>Bacillati</taxon>
        <taxon>Bacillota</taxon>
        <taxon>Bacilli</taxon>
        <taxon>Bacillales</taxon>
        <taxon>Bacillaceae</taxon>
        <taxon>Bacillus</taxon>
        <taxon>Bacillus cereus group</taxon>
    </lineage>
</organism>
<dbReference type="Pfam" id="PF12784">
    <property type="entry name" value="PDDEXK_2"/>
    <property type="match status" value="1"/>
</dbReference>
<evidence type="ECO:0000313" key="1">
    <source>
        <dbReference type="EMBL" id="PEM58094.1"/>
    </source>
</evidence>
<dbReference type="EMBL" id="NUDP01000272">
    <property type="protein sequence ID" value="PEM58094.1"/>
    <property type="molecule type" value="Genomic_DNA"/>
</dbReference>
<reference evidence="1 2" key="1">
    <citation type="submission" date="2017-09" db="EMBL/GenBank/DDBJ databases">
        <title>Large-scale bioinformatics analysis of Bacillus genomes uncovers conserved roles of natural products in bacterial physiology.</title>
        <authorList>
            <consortium name="Agbiome Team Llc"/>
            <person name="Bleich R.M."/>
            <person name="Grubbs K.J."/>
            <person name="Santa Maria K.C."/>
            <person name="Allen S.E."/>
            <person name="Farag S."/>
            <person name="Shank E.A."/>
            <person name="Bowers A."/>
        </authorList>
    </citation>
    <scope>NUCLEOTIDE SEQUENCE [LARGE SCALE GENOMIC DNA]</scope>
    <source>
        <strain evidence="1 2">AFS009893</strain>
    </source>
</reference>
<dbReference type="PANTHER" id="PTHR41317">
    <property type="entry name" value="PD-(D_E)XK NUCLEASE FAMILY TRANSPOSASE"/>
    <property type="match status" value="1"/>
</dbReference>
<dbReference type="PANTHER" id="PTHR41317:SF1">
    <property type="entry name" value="PD-(D_E)XK NUCLEASE FAMILY TRANSPOSASE"/>
    <property type="match status" value="1"/>
</dbReference>
<accession>A0A2B6I5X8</accession>
<dbReference type="NCBIfam" id="TIGR01784">
    <property type="entry name" value="T_den_put_tspse"/>
    <property type="match status" value="1"/>
</dbReference>
<gene>
    <name evidence="1" type="ORF">CN613_29040</name>
</gene>
<sequence length="292" mass="34088">MSTKLVNLRIDFAFKQLFGTKGNEEILIGFLNAILEESLDTPISSLQLEDPHLHKSYEDDKLSILDLLATLDNGTQVNIEIQLRNTHDMVKRSLYYWSTLYTSQMQEGMPYRSLRKTITINLLDFILFSYEDSFHTIGQLWNSKTQQVLSDDIEIHFVEIPKLVKQWREEKVNPWENTFVRWMLLLPAHEDEHLTQTLEEIAMNQDPILQKAMNKWENMSHDSSFRTAYEAREKVLLDEQAKIAHAHEEGKEEGKLAERAQLIRGMHKNGMPLEDIAKFTSLSTEEIQKILL</sequence>
<comment type="caution">
    <text evidence="1">The sequence shown here is derived from an EMBL/GenBank/DDBJ whole genome shotgun (WGS) entry which is preliminary data.</text>
</comment>
<protein>
    <submittedName>
        <fullName evidence="1">ATPase</fullName>
    </submittedName>
</protein>
<dbReference type="AlphaFoldDB" id="A0A2B6I5X8"/>
<dbReference type="InterPro" id="IPR010106">
    <property type="entry name" value="RpnA"/>
</dbReference>
<proteinExistence type="predicted"/>
<evidence type="ECO:0000313" key="2">
    <source>
        <dbReference type="Proteomes" id="UP000219775"/>
    </source>
</evidence>